<name>A0A1M5SRL8_9FIRM</name>
<organism evidence="3 4">
    <name type="scientific">Caloranaerobacter azorensis DSM 13643</name>
    <dbReference type="NCBI Taxonomy" id="1121264"/>
    <lineage>
        <taxon>Bacteria</taxon>
        <taxon>Bacillati</taxon>
        <taxon>Bacillota</taxon>
        <taxon>Tissierellia</taxon>
        <taxon>Tissierellales</taxon>
        <taxon>Thermohalobacteraceae</taxon>
        <taxon>Caloranaerobacter</taxon>
    </lineage>
</organism>
<dbReference type="PANTHER" id="PTHR19136">
    <property type="entry name" value="MOLYBDENUM COFACTOR GUANYLYLTRANSFERASE"/>
    <property type="match status" value="1"/>
</dbReference>
<accession>A0A1M5SRL8</accession>
<keyword evidence="1 3" id="KW-0808">Transferase</keyword>
<dbReference type="InterPro" id="IPR029044">
    <property type="entry name" value="Nucleotide-diphossugar_trans"/>
</dbReference>
<sequence>MINSIILAGRSEKKLDGKLSKALVNINGKPMIYYVIKALKESGVIDKIVVVGDKEELDKIGLEDVEFIIQDRGSIIDNVIAGVDYFRDDSMVLISTCDIPLLTAQAVYDFVKKSLESKADICYPIIEKSVCLKKYPEAIRTYAKLKDGYFTGGNLMLINPKVLDRCITKAKQMIEYRKNPVKMSRVLGFTFLLKLVVGRLTIESAEKRVSKILRLKPKAIITPYPEIGNDVDKPEDLNMAEKYLS</sequence>
<gene>
    <name evidence="3" type="ORF">SAMN02745135_00706</name>
</gene>
<evidence type="ECO:0000259" key="2">
    <source>
        <dbReference type="Pfam" id="PF12804"/>
    </source>
</evidence>
<dbReference type="AlphaFoldDB" id="A0A1M5SRL8"/>
<evidence type="ECO:0000256" key="1">
    <source>
        <dbReference type="ARBA" id="ARBA00022679"/>
    </source>
</evidence>
<keyword evidence="4" id="KW-1185">Reference proteome</keyword>
<reference evidence="4" key="1">
    <citation type="submission" date="2016-11" db="EMBL/GenBank/DDBJ databases">
        <authorList>
            <person name="Varghese N."/>
            <person name="Submissions S."/>
        </authorList>
    </citation>
    <scope>NUCLEOTIDE SEQUENCE [LARGE SCALE GENOMIC DNA]</scope>
    <source>
        <strain evidence="4">DSM 13643</strain>
    </source>
</reference>
<proteinExistence type="predicted"/>
<dbReference type="SUPFAM" id="SSF53448">
    <property type="entry name" value="Nucleotide-diphospho-sugar transferases"/>
    <property type="match status" value="1"/>
</dbReference>
<dbReference type="RefSeq" id="WP_200791881.1">
    <property type="nucleotide sequence ID" value="NZ_FQXO01000014.1"/>
</dbReference>
<dbReference type="GO" id="GO:0016779">
    <property type="term" value="F:nucleotidyltransferase activity"/>
    <property type="evidence" value="ECO:0007669"/>
    <property type="project" value="TreeGrafter"/>
</dbReference>
<dbReference type="InterPro" id="IPR025877">
    <property type="entry name" value="MobA-like_NTP_Trfase"/>
</dbReference>
<dbReference type="EMBL" id="FQXO01000014">
    <property type="protein sequence ID" value="SHH41169.1"/>
    <property type="molecule type" value="Genomic_DNA"/>
</dbReference>
<protein>
    <submittedName>
        <fullName evidence="3">MobA-like NTP transferase domain-containing protein</fullName>
    </submittedName>
</protein>
<dbReference type="Gene3D" id="3.90.550.10">
    <property type="entry name" value="Spore Coat Polysaccharide Biosynthesis Protein SpsA, Chain A"/>
    <property type="match status" value="1"/>
</dbReference>
<evidence type="ECO:0000313" key="3">
    <source>
        <dbReference type="EMBL" id="SHH41169.1"/>
    </source>
</evidence>
<dbReference type="PANTHER" id="PTHR19136:SF81">
    <property type="entry name" value="MOLYBDENUM COFACTOR GUANYLYLTRANSFERASE"/>
    <property type="match status" value="1"/>
</dbReference>
<dbReference type="Pfam" id="PF12804">
    <property type="entry name" value="NTP_transf_3"/>
    <property type="match status" value="1"/>
</dbReference>
<dbReference type="Proteomes" id="UP000183967">
    <property type="component" value="Unassembled WGS sequence"/>
</dbReference>
<evidence type="ECO:0000313" key="4">
    <source>
        <dbReference type="Proteomes" id="UP000183967"/>
    </source>
</evidence>
<feature type="domain" description="MobA-like NTP transferase" evidence="2">
    <location>
        <begin position="5"/>
        <end position="128"/>
    </location>
</feature>